<keyword evidence="5" id="KW-0012">Acyltransferase</keyword>
<dbReference type="STRING" id="474960.SAMN05216180_0785"/>
<comment type="catalytic activity">
    <reaction evidence="6">
        <text>L-threonylcarbamoyladenylate + adenosine(37) in tRNA = N(6)-L-threonylcarbamoyladenosine(37) in tRNA + AMP + H(+)</text>
        <dbReference type="Rhea" id="RHEA:37059"/>
        <dbReference type="Rhea" id="RHEA-COMP:10162"/>
        <dbReference type="Rhea" id="RHEA-COMP:10163"/>
        <dbReference type="ChEBI" id="CHEBI:15378"/>
        <dbReference type="ChEBI" id="CHEBI:73682"/>
        <dbReference type="ChEBI" id="CHEBI:74411"/>
        <dbReference type="ChEBI" id="CHEBI:74418"/>
        <dbReference type="ChEBI" id="CHEBI:456215"/>
        <dbReference type="EC" id="2.3.1.234"/>
    </reaction>
</comment>
<reference evidence="8 9" key="1">
    <citation type="submission" date="2016-10" db="EMBL/GenBank/DDBJ databases">
        <authorList>
            <person name="de Groot N.N."/>
        </authorList>
    </citation>
    <scope>NUCLEOTIDE SEQUENCE [LARGE SCALE GENOMIC DNA]</scope>
    <source>
        <strain evidence="8 9">CGMCC 1.5070</strain>
    </source>
</reference>
<dbReference type="EC" id="2.3.1.234" evidence="1"/>
<accession>A0A1H7ZRA7</accession>
<dbReference type="GO" id="GO:0061711">
    <property type="term" value="F:tRNA N(6)-L-threonylcarbamoyladenine synthase activity"/>
    <property type="evidence" value="ECO:0007669"/>
    <property type="project" value="UniProtKB-EC"/>
</dbReference>
<evidence type="ECO:0000256" key="4">
    <source>
        <dbReference type="ARBA" id="ARBA00022723"/>
    </source>
</evidence>
<evidence type="ECO:0000256" key="6">
    <source>
        <dbReference type="ARBA" id="ARBA00048117"/>
    </source>
</evidence>
<evidence type="ECO:0000313" key="8">
    <source>
        <dbReference type="EMBL" id="SEM59907.1"/>
    </source>
</evidence>
<organism evidence="8 9">
    <name type="scientific">Hydrogenoanaerobacterium saccharovorans</name>
    <dbReference type="NCBI Taxonomy" id="474960"/>
    <lineage>
        <taxon>Bacteria</taxon>
        <taxon>Bacillati</taxon>
        <taxon>Bacillota</taxon>
        <taxon>Clostridia</taxon>
        <taxon>Eubacteriales</taxon>
        <taxon>Oscillospiraceae</taxon>
        <taxon>Hydrogenoanaerobacterium</taxon>
    </lineage>
</organism>
<dbReference type="Gene3D" id="3.30.420.40">
    <property type="match status" value="2"/>
</dbReference>
<evidence type="ECO:0000256" key="2">
    <source>
        <dbReference type="ARBA" id="ARBA00022679"/>
    </source>
</evidence>
<evidence type="ECO:0000256" key="1">
    <source>
        <dbReference type="ARBA" id="ARBA00012156"/>
    </source>
</evidence>
<evidence type="ECO:0000259" key="7">
    <source>
        <dbReference type="Pfam" id="PF00814"/>
    </source>
</evidence>
<dbReference type="RefSeq" id="WP_092751831.1">
    <property type="nucleotide sequence ID" value="NZ_FOCG01000001.1"/>
</dbReference>
<dbReference type="AlphaFoldDB" id="A0A1H7ZRA7"/>
<gene>
    <name evidence="8" type="ORF">SAMN05216180_0785</name>
</gene>
<evidence type="ECO:0000256" key="3">
    <source>
        <dbReference type="ARBA" id="ARBA00022694"/>
    </source>
</evidence>
<evidence type="ECO:0000256" key="5">
    <source>
        <dbReference type="ARBA" id="ARBA00023315"/>
    </source>
</evidence>
<dbReference type="PANTHER" id="PTHR11735">
    <property type="entry name" value="TRNA N6-ADENOSINE THREONYLCARBAMOYLTRANSFERASE"/>
    <property type="match status" value="1"/>
</dbReference>
<dbReference type="PRINTS" id="PR00789">
    <property type="entry name" value="OSIALOPTASE"/>
</dbReference>
<dbReference type="OrthoDB" id="1675500at2"/>
<dbReference type="GO" id="GO:0046872">
    <property type="term" value="F:metal ion binding"/>
    <property type="evidence" value="ECO:0007669"/>
    <property type="project" value="UniProtKB-KW"/>
</dbReference>
<dbReference type="InterPro" id="IPR000905">
    <property type="entry name" value="Gcp-like_dom"/>
</dbReference>
<dbReference type="Proteomes" id="UP000199158">
    <property type="component" value="Unassembled WGS sequence"/>
</dbReference>
<proteinExistence type="predicted"/>
<dbReference type="InterPro" id="IPR043129">
    <property type="entry name" value="ATPase_NBD"/>
</dbReference>
<dbReference type="Pfam" id="PF00814">
    <property type="entry name" value="TsaD"/>
    <property type="match status" value="1"/>
</dbReference>
<dbReference type="PANTHER" id="PTHR11735:SF11">
    <property type="entry name" value="TRNA THREONYLCARBAMOYLADENOSINE BIOSYNTHESIS PROTEIN TSAB"/>
    <property type="match status" value="1"/>
</dbReference>
<name>A0A1H7ZRA7_9FIRM</name>
<dbReference type="EMBL" id="FOCG01000001">
    <property type="protein sequence ID" value="SEM59907.1"/>
    <property type="molecule type" value="Genomic_DNA"/>
</dbReference>
<dbReference type="GO" id="GO:0008033">
    <property type="term" value="P:tRNA processing"/>
    <property type="evidence" value="ECO:0007669"/>
    <property type="project" value="UniProtKB-KW"/>
</dbReference>
<keyword evidence="4" id="KW-0479">Metal-binding</keyword>
<dbReference type="SUPFAM" id="SSF53067">
    <property type="entry name" value="Actin-like ATPase domain"/>
    <property type="match status" value="1"/>
</dbReference>
<keyword evidence="9" id="KW-1185">Reference proteome</keyword>
<protein>
    <recommendedName>
        <fullName evidence="1">N(6)-L-threonylcarbamoyladenine synthase</fullName>
        <ecNumber evidence="1">2.3.1.234</ecNumber>
    </recommendedName>
</protein>
<sequence length="314" mass="34149">MGLFLGIDTSNYTTSTALYDSSNDTVIHSRKLLPVREGELGLRQSDAVFAHVKQLPEVINSLLGDKQYKFDGVGYSARPRDVEGSYMPCFLVGEMLAKVLANQSSAPLYDFSHQAGHIAAALYSANRLDLLKREFVAFHFSGGTTEGLWVKPDRDCVMQIKQVSGTLDLNAGQVVDRVGGMLGIPFPAGKELEKLALTCNTDYHVRVKLKGMDCCLSGVENQCRDMLAKGSQKNEVAKFCLDTICATVQAMSEAIMLECGDIPRVYAGGVTSNSLVRNHISQWLGGVFATPELSSDNAVGVALLAYLRAQRSRL</sequence>
<keyword evidence="3" id="KW-0819">tRNA processing</keyword>
<keyword evidence="2" id="KW-0808">Transferase</keyword>
<dbReference type="InterPro" id="IPR017861">
    <property type="entry name" value="KAE1/TsaD"/>
</dbReference>
<feature type="domain" description="Gcp-like" evidence="7">
    <location>
        <begin position="47"/>
        <end position="301"/>
    </location>
</feature>
<evidence type="ECO:0000313" key="9">
    <source>
        <dbReference type="Proteomes" id="UP000199158"/>
    </source>
</evidence>
<dbReference type="GO" id="GO:0005829">
    <property type="term" value="C:cytosol"/>
    <property type="evidence" value="ECO:0007669"/>
    <property type="project" value="TreeGrafter"/>
</dbReference>